<keyword evidence="1" id="KW-1133">Transmembrane helix</keyword>
<dbReference type="Proteomes" id="UP001139289">
    <property type="component" value="Unassembled WGS sequence"/>
</dbReference>
<evidence type="ECO:0000256" key="1">
    <source>
        <dbReference type="SAM" id="Phobius"/>
    </source>
</evidence>
<keyword evidence="1" id="KW-0812">Transmembrane</keyword>
<dbReference type="EMBL" id="JAGTTM010000002">
    <property type="protein sequence ID" value="MCC2029306.1"/>
    <property type="molecule type" value="Genomic_DNA"/>
</dbReference>
<accession>A0A9X1RZ86</accession>
<feature type="domain" description="SAF" evidence="2">
    <location>
        <begin position="42"/>
        <end position="104"/>
    </location>
</feature>
<dbReference type="CDD" id="cd11614">
    <property type="entry name" value="SAF_CpaB_FlgA_like"/>
    <property type="match status" value="1"/>
</dbReference>
<protein>
    <submittedName>
        <fullName evidence="3">SAF domain-containing protein</fullName>
    </submittedName>
</protein>
<evidence type="ECO:0000313" key="4">
    <source>
        <dbReference type="Proteomes" id="UP001139289"/>
    </source>
</evidence>
<dbReference type="AlphaFoldDB" id="A0A9X1RZ86"/>
<evidence type="ECO:0000259" key="2">
    <source>
        <dbReference type="SMART" id="SM00858"/>
    </source>
</evidence>
<feature type="transmembrane region" description="Helical" evidence="1">
    <location>
        <begin position="15"/>
        <end position="35"/>
    </location>
</feature>
<evidence type="ECO:0000313" key="3">
    <source>
        <dbReference type="EMBL" id="MCC2029306.1"/>
    </source>
</evidence>
<reference evidence="3" key="1">
    <citation type="submission" date="2021-04" db="EMBL/GenBank/DDBJ databases">
        <title>Microbacterium tenobrionis sp. nov. and Microbacterium allomyrinae sp. nov., isolated from larvae of Tenobrio molitor and Allomyrina dichotoma, respectively.</title>
        <authorList>
            <person name="Lee S.D."/>
        </authorList>
    </citation>
    <scope>NUCLEOTIDE SEQUENCE</scope>
    <source>
        <strain evidence="3">YMB-B2</strain>
    </source>
</reference>
<proteinExistence type="predicted"/>
<sequence length="206" mass="21295">MTTHPRARRPFWGDIRFLIGLVLVILSIAGVWLIVSSARETTPVLQANRTITQGEALASGDFQVVEVSLGTVVDGYLAPQDLEPGMIAARTVADGELLAAAATGDAESGRTTNIVVESSVGIPARVEAGTPVELWYSPPLQDDGEYDAPRILAADVVVASIPESDGVLAERSAAVELVIDRADVADVLAAINAGAALSIVPLGSGS</sequence>
<dbReference type="InterPro" id="IPR013974">
    <property type="entry name" value="SAF"/>
</dbReference>
<organism evidence="3 4">
    <name type="scientific">Microbacterium tenebrionis</name>
    <dbReference type="NCBI Taxonomy" id="2830665"/>
    <lineage>
        <taxon>Bacteria</taxon>
        <taxon>Bacillati</taxon>
        <taxon>Actinomycetota</taxon>
        <taxon>Actinomycetes</taxon>
        <taxon>Micrococcales</taxon>
        <taxon>Microbacteriaceae</taxon>
        <taxon>Microbacterium</taxon>
    </lineage>
</organism>
<dbReference type="SMART" id="SM00858">
    <property type="entry name" value="SAF"/>
    <property type="match status" value="1"/>
</dbReference>
<keyword evidence="1" id="KW-0472">Membrane</keyword>
<name>A0A9X1RZ86_9MICO</name>
<comment type="caution">
    <text evidence="3">The sequence shown here is derived from an EMBL/GenBank/DDBJ whole genome shotgun (WGS) entry which is preliminary data.</text>
</comment>
<dbReference type="RefSeq" id="WP_175985953.1">
    <property type="nucleotide sequence ID" value="NZ_JAGTTM010000002.1"/>
</dbReference>
<keyword evidence="4" id="KW-1185">Reference proteome</keyword>
<gene>
    <name evidence="3" type="ORF">KEC56_07220</name>
</gene>